<dbReference type="AlphaFoldDB" id="A0AAN7ZE62"/>
<comment type="caution">
    <text evidence="6">The sequence shown here is derived from an EMBL/GenBank/DDBJ whole genome shotgun (WGS) entry which is preliminary data.</text>
</comment>
<evidence type="ECO:0000256" key="2">
    <source>
        <dbReference type="ARBA" id="ARBA00022679"/>
    </source>
</evidence>
<comment type="pathway">
    <text evidence="1">Secondary metabolite biosynthesis.</text>
</comment>
<keyword evidence="2" id="KW-0808">Transferase</keyword>
<keyword evidence="7" id="KW-1185">Reference proteome</keyword>
<name>A0AAN7ZE62_9PEZI</name>
<dbReference type="PANTHER" id="PTHR35897:SF1">
    <property type="entry name" value="METHYLTRANSFERASE AUSD"/>
    <property type="match status" value="1"/>
</dbReference>
<dbReference type="Proteomes" id="UP001305414">
    <property type="component" value="Unassembled WGS sequence"/>
</dbReference>
<dbReference type="PANTHER" id="PTHR35897">
    <property type="entry name" value="METHYLTRANSFERASE AUSD"/>
    <property type="match status" value="1"/>
</dbReference>
<sequence length="279" mass="31608">MAATNEASSPELTRGWFQNRLTEVNQPFRNLLQDYSGVPSSEIINHVNEIRERGFKANPYPCIGLYRFTNLTLVTHPLYQTIVDRLKRPNATYLDIGCCFGQDIRQLVYDGVPSEHLVGLDIEQPLIELGYELFLDRQKLKSQFTIADVFKGSRQEIWATLQGRGIDVLHCSAFFHLFPLEQQLEAAREIVSLMKVGGVIVGRQSGSVKPGNLPAMQDNLYSYRHDVSTLVDLWHEVGKITHTRWNVEGTLDMVGVNACNSAVEDENSRRLLFTITRVA</sequence>
<dbReference type="InterPro" id="IPR051654">
    <property type="entry name" value="Meroterpenoid_MTases"/>
</dbReference>
<dbReference type="EMBL" id="JAWHQM010000058">
    <property type="protein sequence ID" value="KAK5635843.1"/>
    <property type="molecule type" value="Genomic_DNA"/>
</dbReference>
<evidence type="ECO:0000259" key="5">
    <source>
        <dbReference type="Pfam" id="PF13847"/>
    </source>
</evidence>
<dbReference type="Gene3D" id="3.40.50.150">
    <property type="entry name" value="Vaccinia Virus protein VP39"/>
    <property type="match status" value="1"/>
</dbReference>
<reference evidence="6 7" key="1">
    <citation type="submission" date="2023-10" db="EMBL/GenBank/DDBJ databases">
        <title>Draft genome sequence of Xylaria bambusicola isolate GMP-LS, the root and basal stem rot pathogen of sugarcane in Indonesia.</title>
        <authorList>
            <person name="Selvaraj P."/>
            <person name="Muralishankar V."/>
            <person name="Muruganantham S."/>
            <person name="Sp S."/>
            <person name="Haryani S."/>
            <person name="Lau K.J.X."/>
            <person name="Naqvi N.I."/>
        </authorList>
    </citation>
    <scope>NUCLEOTIDE SEQUENCE [LARGE SCALE GENOMIC DNA]</scope>
    <source>
        <strain evidence="6">GMP-LS</strain>
    </source>
</reference>
<dbReference type="InterPro" id="IPR029063">
    <property type="entry name" value="SAM-dependent_MTases_sf"/>
</dbReference>
<evidence type="ECO:0000313" key="7">
    <source>
        <dbReference type="Proteomes" id="UP001305414"/>
    </source>
</evidence>
<dbReference type="GO" id="GO:0016740">
    <property type="term" value="F:transferase activity"/>
    <property type="evidence" value="ECO:0007669"/>
    <property type="project" value="UniProtKB-KW"/>
</dbReference>
<comment type="similarity">
    <text evidence="4">Belongs to the class I-like SAM-binding methyltransferase superfamily.</text>
</comment>
<evidence type="ECO:0000256" key="4">
    <source>
        <dbReference type="ARBA" id="ARBA00038314"/>
    </source>
</evidence>
<gene>
    <name evidence="6" type="ORF">RRF57_011556</name>
</gene>
<feature type="domain" description="Methyltransferase" evidence="5">
    <location>
        <begin position="89"/>
        <end position="206"/>
    </location>
</feature>
<dbReference type="InterPro" id="IPR025714">
    <property type="entry name" value="Methyltranfer_dom"/>
</dbReference>
<evidence type="ECO:0000256" key="1">
    <source>
        <dbReference type="ARBA" id="ARBA00005179"/>
    </source>
</evidence>
<organism evidence="6 7">
    <name type="scientific">Xylaria bambusicola</name>
    <dbReference type="NCBI Taxonomy" id="326684"/>
    <lineage>
        <taxon>Eukaryota</taxon>
        <taxon>Fungi</taxon>
        <taxon>Dikarya</taxon>
        <taxon>Ascomycota</taxon>
        <taxon>Pezizomycotina</taxon>
        <taxon>Sordariomycetes</taxon>
        <taxon>Xylariomycetidae</taxon>
        <taxon>Xylariales</taxon>
        <taxon>Xylariaceae</taxon>
        <taxon>Xylaria</taxon>
    </lineage>
</organism>
<evidence type="ECO:0000313" key="6">
    <source>
        <dbReference type="EMBL" id="KAK5635843.1"/>
    </source>
</evidence>
<dbReference type="SUPFAM" id="SSF53335">
    <property type="entry name" value="S-adenosyl-L-methionine-dependent methyltransferases"/>
    <property type="match status" value="1"/>
</dbReference>
<protein>
    <recommendedName>
        <fullName evidence="5">Methyltransferase domain-containing protein</fullName>
    </recommendedName>
</protein>
<dbReference type="Pfam" id="PF13847">
    <property type="entry name" value="Methyltransf_31"/>
    <property type="match status" value="1"/>
</dbReference>
<proteinExistence type="inferred from homology"/>
<keyword evidence="3" id="KW-0949">S-adenosyl-L-methionine</keyword>
<evidence type="ECO:0000256" key="3">
    <source>
        <dbReference type="ARBA" id="ARBA00022691"/>
    </source>
</evidence>
<accession>A0AAN7ZE62</accession>